<protein>
    <submittedName>
        <fullName evidence="3">Uncharacterized protein</fullName>
    </submittedName>
</protein>
<dbReference type="Proteomes" id="UP001566331">
    <property type="component" value="Unassembled WGS sequence"/>
</dbReference>
<keyword evidence="2" id="KW-0732">Signal</keyword>
<feature type="region of interest" description="Disordered" evidence="1">
    <location>
        <begin position="75"/>
        <end position="96"/>
    </location>
</feature>
<comment type="caution">
    <text evidence="3">The sequence shown here is derived from an EMBL/GenBank/DDBJ whole genome shotgun (WGS) entry which is preliminary data.</text>
</comment>
<reference evidence="3 4" key="1">
    <citation type="submission" date="2024-07" db="EMBL/GenBank/DDBJ databases">
        <title>Luteimonas salilacus sp. nov., isolated from the shore soil of Salt Lake in Tibet of China.</title>
        <authorList>
            <person name="Zhang X."/>
            <person name="Li A."/>
        </authorList>
    </citation>
    <scope>NUCLEOTIDE SEQUENCE [LARGE SCALE GENOMIC DNA]</scope>
    <source>
        <strain evidence="3 4">B3-2-R+30</strain>
    </source>
</reference>
<dbReference type="EMBL" id="JBFWIC010000002">
    <property type="protein sequence ID" value="MEZ0473376.1"/>
    <property type="molecule type" value="Genomic_DNA"/>
</dbReference>
<accession>A0ABV4HNH5</accession>
<keyword evidence="4" id="KW-1185">Reference proteome</keyword>
<evidence type="ECO:0000313" key="3">
    <source>
        <dbReference type="EMBL" id="MEZ0473376.1"/>
    </source>
</evidence>
<organism evidence="3 4">
    <name type="scientific">Luteimonas salinilitoris</name>
    <dbReference type="NCBI Taxonomy" id="3237697"/>
    <lineage>
        <taxon>Bacteria</taxon>
        <taxon>Pseudomonadati</taxon>
        <taxon>Pseudomonadota</taxon>
        <taxon>Gammaproteobacteria</taxon>
        <taxon>Lysobacterales</taxon>
        <taxon>Lysobacteraceae</taxon>
        <taxon>Luteimonas</taxon>
    </lineage>
</organism>
<proteinExistence type="predicted"/>
<gene>
    <name evidence="3" type="ORF">AB6713_01920</name>
</gene>
<name>A0ABV4HNH5_9GAMM</name>
<feature type="compositionally biased region" description="Polar residues" evidence="1">
    <location>
        <begin position="78"/>
        <end position="94"/>
    </location>
</feature>
<evidence type="ECO:0000313" key="4">
    <source>
        <dbReference type="Proteomes" id="UP001566331"/>
    </source>
</evidence>
<evidence type="ECO:0000256" key="1">
    <source>
        <dbReference type="SAM" id="MobiDB-lite"/>
    </source>
</evidence>
<evidence type="ECO:0000256" key="2">
    <source>
        <dbReference type="SAM" id="SignalP"/>
    </source>
</evidence>
<sequence>MTRAIAVALLGSVMGLSSLLSHAEAAVRRCDACTSDYDFRLIAQEIGPGDHLIYNLQDNILQRWRIPYDSPPIDPFGQQGSRALPSSSHPTELTPQAGAVKELDKAHRVYNIGGSVRPMINVPVSVLDLMPQVQNKTAYNVINDFNLRGMIESAAAHPDVVSTVTGANLQTAIADLMVLVQSYLGLRDQTGLMFRIVMSDGSSVYVFVKLDHPIGEFVEGTARTDGGQIIPETRNAVQGEWHGGPGVDNLAPMVSHIRGLGGAITYSGGSSGTVTGISCTPEICVVTTVPN</sequence>
<dbReference type="RefSeq" id="WP_370562128.1">
    <property type="nucleotide sequence ID" value="NZ_JBFWIB010000001.1"/>
</dbReference>
<feature type="chain" id="PRO_5046357926" evidence="2">
    <location>
        <begin position="24"/>
        <end position="291"/>
    </location>
</feature>
<feature type="signal peptide" evidence="2">
    <location>
        <begin position="1"/>
        <end position="23"/>
    </location>
</feature>